<reference evidence="4" key="1">
    <citation type="submission" date="2020-07" db="EMBL/GenBank/DDBJ databases">
        <title>Complete genome sequencing of Coprobacter sp. strain 2CBH44.</title>
        <authorList>
            <person name="Sakamoto M."/>
            <person name="Murakami T."/>
            <person name="Mori H."/>
        </authorList>
    </citation>
    <scope>NUCLEOTIDE SEQUENCE [LARGE SCALE GENOMIC DNA]</scope>
    <source>
        <strain evidence="4">2CBH44</strain>
    </source>
</reference>
<keyword evidence="4" id="KW-1185">Reference proteome</keyword>
<dbReference type="RefSeq" id="WP_021929509.1">
    <property type="nucleotide sequence ID" value="NZ_AP023322.1"/>
</dbReference>
<gene>
    <name evidence="3" type="ORF">Cop2CBH44_18570</name>
</gene>
<keyword evidence="2" id="KW-1133">Transmembrane helix</keyword>
<name>A0A7G1HYJ3_9BACT</name>
<evidence type="ECO:0000256" key="1">
    <source>
        <dbReference type="SAM" id="MobiDB-lite"/>
    </source>
</evidence>
<sequence>MKESISSRLFYFSRNQRFAVGILLLLILGFLVFRFWMQESETVTESVQEYEQFQSEIEAFKSQLETKPLSSKTKIQKKKNLPSSDSRVQPIRVIPEDAESNSIILLEKDDRKVIPADKNERLEKMEK</sequence>
<dbReference type="Proteomes" id="UP000594042">
    <property type="component" value="Chromosome"/>
</dbReference>
<keyword evidence="2" id="KW-0812">Transmembrane</keyword>
<evidence type="ECO:0000313" key="3">
    <source>
        <dbReference type="EMBL" id="BCI63504.1"/>
    </source>
</evidence>
<dbReference type="KEGG" id="copr:Cop2CBH44_18570"/>
<evidence type="ECO:0000256" key="2">
    <source>
        <dbReference type="SAM" id="Phobius"/>
    </source>
</evidence>
<keyword evidence="2" id="KW-0472">Membrane</keyword>
<accession>A0A7G1HYJ3</accession>
<dbReference type="AlphaFoldDB" id="A0A7G1HYJ3"/>
<protein>
    <submittedName>
        <fullName evidence="3">Uncharacterized protein</fullName>
    </submittedName>
</protein>
<feature type="transmembrane region" description="Helical" evidence="2">
    <location>
        <begin position="18"/>
        <end position="37"/>
    </location>
</feature>
<evidence type="ECO:0000313" key="4">
    <source>
        <dbReference type="Proteomes" id="UP000594042"/>
    </source>
</evidence>
<feature type="region of interest" description="Disordered" evidence="1">
    <location>
        <begin position="68"/>
        <end position="87"/>
    </location>
</feature>
<dbReference type="EMBL" id="AP023322">
    <property type="protein sequence ID" value="BCI63504.1"/>
    <property type="molecule type" value="Genomic_DNA"/>
</dbReference>
<organism evidence="3 4">
    <name type="scientific">Coprobacter secundus subsp. similis</name>
    <dbReference type="NCBI Taxonomy" id="2751153"/>
    <lineage>
        <taxon>Bacteria</taxon>
        <taxon>Pseudomonadati</taxon>
        <taxon>Bacteroidota</taxon>
        <taxon>Bacteroidia</taxon>
        <taxon>Bacteroidales</taxon>
        <taxon>Barnesiellaceae</taxon>
        <taxon>Coprobacter</taxon>
    </lineage>
</organism>
<proteinExistence type="predicted"/>